<organism evidence="1 2">
    <name type="scientific">Karstenula rhodostoma CBS 690.94</name>
    <dbReference type="NCBI Taxonomy" id="1392251"/>
    <lineage>
        <taxon>Eukaryota</taxon>
        <taxon>Fungi</taxon>
        <taxon>Dikarya</taxon>
        <taxon>Ascomycota</taxon>
        <taxon>Pezizomycotina</taxon>
        <taxon>Dothideomycetes</taxon>
        <taxon>Pleosporomycetidae</taxon>
        <taxon>Pleosporales</taxon>
        <taxon>Massarineae</taxon>
        <taxon>Didymosphaeriaceae</taxon>
        <taxon>Karstenula</taxon>
    </lineage>
</organism>
<keyword evidence="1" id="KW-0808">Transferase</keyword>
<keyword evidence="2" id="KW-1185">Reference proteome</keyword>
<dbReference type="EMBL" id="MU001498">
    <property type="protein sequence ID" value="KAF2446669.1"/>
    <property type="molecule type" value="Genomic_DNA"/>
</dbReference>
<evidence type="ECO:0000313" key="2">
    <source>
        <dbReference type="Proteomes" id="UP000799764"/>
    </source>
</evidence>
<gene>
    <name evidence="1" type="ORF">P171DRAFT_483997</name>
</gene>
<sequence>MSRDAEEEEKYFMEGNADELQRLAYQHEVIKAHVGKFVLVPMDIFTPGLRILDSATADGLWLRDMCSTLPKENTYVGIDIMQEYFPPRSQWPDNVELHIQSITKPWPEPWAESFDLVHQRFALPAAGKSGVTGALKGLIGLMKPGGWIQMIEADHSVYTGPAMGELFELITDVFAAIDVPCDIAKEVKGMLQEEGLEQVEERVFDVPLGVRNPDTELGRKSAWAFLKGTEGLVGAAKGLPNFPLTPDKVDALARHVQQELDQDGGVNRIYVAWGRKPFK</sequence>
<comment type="caution">
    <text evidence="1">The sequence shown here is derived from an EMBL/GenBank/DDBJ whole genome shotgun (WGS) entry which is preliminary data.</text>
</comment>
<name>A0A9P4PPK9_9PLEO</name>
<dbReference type="Proteomes" id="UP000799764">
    <property type="component" value="Unassembled WGS sequence"/>
</dbReference>
<proteinExistence type="predicted"/>
<evidence type="ECO:0000313" key="1">
    <source>
        <dbReference type="EMBL" id="KAF2446669.1"/>
    </source>
</evidence>
<dbReference type="Gene3D" id="3.40.50.150">
    <property type="entry name" value="Vaccinia Virus protein VP39"/>
    <property type="match status" value="1"/>
</dbReference>
<keyword evidence="1" id="KW-0489">Methyltransferase</keyword>
<protein>
    <submittedName>
        <fullName evidence="1">Methyltransferase SirN-like protein</fullName>
    </submittedName>
</protein>
<dbReference type="AlphaFoldDB" id="A0A9P4PPK9"/>
<dbReference type="SUPFAM" id="SSF53335">
    <property type="entry name" value="S-adenosyl-L-methionine-dependent methyltransferases"/>
    <property type="match status" value="1"/>
</dbReference>
<dbReference type="GO" id="GO:0032259">
    <property type="term" value="P:methylation"/>
    <property type="evidence" value="ECO:0007669"/>
    <property type="project" value="UniProtKB-KW"/>
</dbReference>
<dbReference type="OrthoDB" id="184880at2759"/>
<accession>A0A9P4PPK9</accession>
<reference evidence="1" key="1">
    <citation type="journal article" date="2020" name="Stud. Mycol.">
        <title>101 Dothideomycetes genomes: a test case for predicting lifestyles and emergence of pathogens.</title>
        <authorList>
            <person name="Haridas S."/>
            <person name="Albert R."/>
            <person name="Binder M."/>
            <person name="Bloem J."/>
            <person name="Labutti K."/>
            <person name="Salamov A."/>
            <person name="Andreopoulos B."/>
            <person name="Baker S."/>
            <person name="Barry K."/>
            <person name="Bills G."/>
            <person name="Bluhm B."/>
            <person name="Cannon C."/>
            <person name="Castanera R."/>
            <person name="Culley D."/>
            <person name="Daum C."/>
            <person name="Ezra D."/>
            <person name="Gonzalez J."/>
            <person name="Henrissat B."/>
            <person name="Kuo A."/>
            <person name="Liang C."/>
            <person name="Lipzen A."/>
            <person name="Lutzoni F."/>
            <person name="Magnuson J."/>
            <person name="Mondo S."/>
            <person name="Nolan M."/>
            <person name="Ohm R."/>
            <person name="Pangilinan J."/>
            <person name="Park H.-J."/>
            <person name="Ramirez L."/>
            <person name="Alfaro M."/>
            <person name="Sun H."/>
            <person name="Tritt A."/>
            <person name="Yoshinaga Y."/>
            <person name="Zwiers L.-H."/>
            <person name="Turgeon B."/>
            <person name="Goodwin S."/>
            <person name="Spatafora J."/>
            <person name="Crous P."/>
            <person name="Grigoriev I."/>
        </authorList>
    </citation>
    <scope>NUCLEOTIDE SEQUENCE</scope>
    <source>
        <strain evidence="1">CBS 690.94</strain>
    </source>
</reference>
<dbReference type="GO" id="GO:0008168">
    <property type="term" value="F:methyltransferase activity"/>
    <property type="evidence" value="ECO:0007669"/>
    <property type="project" value="UniProtKB-KW"/>
</dbReference>
<dbReference type="InterPro" id="IPR029063">
    <property type="entry name" value="SAM-dependent_MTases_sf"/>
</dbReference>